<dbReference type="SUPFAM" id="SSF53328">
    <property type="entry name" value="Formyltransferase"/>
    <property type="match status" value="1"/>
</dbReference>
<sequence>MRVVLFCNDRSGLEIATWLRGRPDADIAAVVLNAPDRRPRRADEIRSLFPDLDRLGLVLTGDTLRSEETVRRIEGLGAELGISLFFAHIFTPALMKAFPRGIVNLHPSLLPYNRGRQPAVWSIIDGTPAGVTLHLIDEGIDTGPLLAQQEVAVRPHDTGSSLYRRLEEAAVELFLRSWPALRENALAPVEQDHGRATGHPITEFQELAHLDPDRSMPVGRLIDILRARCFNRDDCVRLRTPDGGTVRLFLELIPD</sequence>
<dbReference type="OrthoDB" id="9802815at2"/>
<feature type="domain" description="Formyl transferase N-terminal" evidence="1">
    <location>
        <begin position="24"/>
        <end position="175"/>
    </location>
</feature>
<reference evidence="3" key="2">
    <citation type="submission" date="2016-04" db="EMBL/GenBank/DDBJ databases">
        <title>Planomonospora sphaerica JCM9374 whole genome shotgun sequence.</title>
        <authorList>
            <person name="Suzuki T."/>
            <person name="Dohra H."/>
            <person name="Kodani S."/>
        </authorList>
    </citation>
    <scope>NUCLEOTIDE SEQUENCE [LARGE SCALE GENOMIC DNA]</scope>
    <source>
        <strain evidence="3">JCM 9374</strain>
    </source>
</reference>
<gene>
    <name evidence="2" type="ORF">PS9374_02144</name>
</gene>
<reference evidence="2 3" key="1">
    <citation type="journal article" date="2016" name="Genome Announc.">
        <title>Draft Genome Sequence of Planomonospora sphaerica JCM9374, a Rare Actinomycete.</title>
        <authorList>
            <person name="Dohra H."/>
            <person name="Suzuki T."/>
            <person name="Inoue Y."/>
            <person name="Kodani S."/>
        </authorList>
    </citation>
    <scope>NUCLEOTIDE SEQUENCE [LARGE SCALE GENOMIC DNA]</scope>
    <source>
        <strain evidence="2 3">JCM 9374</strain>
    </source>
</reference>
<dbReference type="AlphaFoldDB" id="A0A171CCB4"/>
<dbReference type="STRING" id="161355.PS9374_02144"/>
<protein>
    <submittedName>
        <fullName evidence="2">Formyl transferase domain-containing protein</fullName>
    </submittedName>
</protein>
<evidence type="ECO:0000313" key="3">
    <source>
        <dbReference type="Proteomes" id="UP000077701"/>
    </source>
</evidence>
<comment type="caution">
    <text evidence="2">The sequence shown here is derived from an EMBL/GenBank/DDBJ whole genome shotgun (WGS) entry which is preliminary data.</text>
</comment>
<evidence type="ECO:0000313" key="2">
    <source>
        <dbReference type="EMBL" id="GAT66494.1"/>
    </source>
</evidence>
<dbReference type="GO" id="GO:0005829">
    <property type="term" value="C:cytosol"/>
    <property type="evidence" value="ECO:0007669"/>
    <property type="project" value="TreeGrafter"/>
</dbReference>
<dbReference type="Gene3D" id="3.40.50.12230">
    <property type="match status" value="1"/>
</dbReference>
<dbReference type="PANTHER" id="PTHR11138">
    <property type="entry name" value="METHIONYL-TRNA FORMYLTRANSFERASE"/>
    <property type="match status" value="1"/>
</dbReference>
<dbReference type="GO" id="GO:0004479">
    <property type="term" value="F:methionyl-tRNA formyltransferase activity"/>
    <property type="evidence" value="ECO:0007669"/>
    <property type="project" value="TreeGrafter"/>
</dbReference>
<dbReference type="Pfam" id="PF00551">
    <property type="entry name" value="Formyl_trans_N"/>
    <property type="match status" value="1"/>
</dbReference>
<dbReference type="EMBL" id="BDCX01000004">
    <property type="protein sequence ID" value="GAT66494.1"/>
    <property type="molecule type" value="Genomic_DNA"/>
</dbReference>
<proteinExistence type="predicted"/>
<dbReference type="RefSeq" id="WP_068896613.1">
    <property type="nucleotide sequence ID" value="NZ_BDCX01000004.1"/>
</dbReference>
<evidence type="ECO:0000259" key="1">
    <source>
        <dbReference type="Pfam" id="PF00551"/>
    </source>
</evidence>
<dbReference type="InterPro" id="IPR036477">
    <property type="entry name" value="Formyl_transf_N_sf"/>
</dbReference>
<name>A0A171CCB4_9ACTN</name>
<accession>A0A171CCB4</accession>
<dbReference type="Proteomes" id="UP000077701">
    <property type="component" value="Unassembled WGS sequence"/>
</dbReference>
<organism evidence="2 3">
    <name type="scientific">Planomonospora sphaerica</name>
    <dbReference type="NCBI Taxonomy" id="161355"/>
    <lineage>
        <taxon>Bacteria</taxon>
        <taxon>Bacillati</taxon>
        <taxon>Actinomycetota</taxon>
        <taxon>Actinomycetes</taxon>
        <taxon>Streptosporangiales</taxon>
        <taxon>Streptosporangiaceae</taxon>
        <taxon>Planomonospora</taxon>
    </lineage>
</organism>
<dbReference type="PANTHER" id="PTHR11138:SF5">
    <property type="entry name" value="METHIONYL-TRNA FORMYLTRANSFERASE, MITOCHONDRIAL"/>
    <property type="match status" value="1"/>
</dbReference>
<keyword evidence="3" id="KW-1185">Reference proteome</keyword>
<keyword evidence="2" id="KW-0808">Transferase</keyword>
<dbReference type="InterPro" id="IPR002376">
    <property type="entry name" value="Formyl_transf_N"/>
</dbReference>
<dbReference type="CDD" id="cd08369">
    <property type="entry name" value="FMT_core"/>
    <property type="match status" value="1"/>
</dbReference>